<gene>
    <name evidence="1" type="ORF">ElyMa_005472100</name>
</gene>
<dbReference type="EMBL" id="BMAT01010897">
    <property type="protein sequence ID" value="GFR62963.1"/>
    <property type="molecule type" value="Genomic_DNA"/>
</dbReference>
<keyword evidence="2" id="KW-1185">Reference proteome</keyword>
<accession>A0AAV4EPD9</accession>
<protein>
    <submittedName>
        <fullName evidence="1">Uncharacterized protein</fullName>
    </submittedName>
</protein>
<evidence type="ECO:0000313" key="1">
    <source>
        <dbReference type="EMBL" id="GFR62963.1"/>
    </source>
</evidence>
<reference evidence="1 2" key="1">
    <citation type="journal article" date="2021" name="Elife">
        <title>Chloroplast acquisition without the gene transfer in kleptoplastic sea slugs, Plakobranchus ocellatus.</title>
        <authorList>
            <person name="Maeda T."/>
            <person name="Takahashi S."/>
            <person name="Yoshida T."/>
            <person name="Shimamura S."/>
            <person name="Takaki Y."/>
            <person name="Nagai Y."/>
            <person name="Toyoda A."/>
            <person name="Suzuki Y."/>
            <person name="Arimoto A."/>
            <person name="Ishii H."/>
            <person name="Satoh N."/>
            <person name="Nishiyama T."/>
            <person name="Hasebe M."/>
            <person name="Maruyama T."/>
            <person name="Minagawa J."/>
            <person name="Obokata J."/>
            <person name="Shigenobu S."/>
        </authorList>
    </citation>
    <scope>NUCLEOTIDE SEQUENCE [LARGE SCALE GENOMIC DNA]</scope>
</reference>
<dbReference type="AlphaFoldDB" id="A0AAV4EPD9"/>
<name>A0AAV4EPD9_9GAST</name>
<comment type="caution">
    <text evidence="1">The sequence shown here is derived from an EMBL/GenBank/DDBJ whole genome shotgun (WGS) entry which is preliminary data.</text>
</comment>
<dbReference type="Proteomes" id="UP000762676">
    <property type="component" value="Unassembled WGS sequence"/>
</dbReference>
<sequence>MCKISNAQQVANEMDGYHLGILGLSEVRWNQSGEQRLATGHIVIILDSRHPGQQAHYTERRTENQIDRILCMNKSFRTSLRDIRAYRGADVGSDYLFFVLAKMKLELRKRQTSTSLRPKYNNESPIDLE</sequence>
<proteinExistence type="predicted"/>
<evidence type="ECO:0000313" key="2">
    <source>
        <dbReference type="Proteomes" id="UP000762676"/>
    </source>
</evidence>
<organism evidence="1 2">
    <name type="scientific">Elysia marginata</name>
    <dbReference type="NCBI Taxonomy" id="1093978"/>
    <lineage>
        <taxon>Eukaryota</taxon>
        <taxon>Metazoa</taxon>
        <taxon>Spiralia</taxon>
        <taxon>Lophotrochozoa</taxon>
        <taxon>Mollusca</taxon>
        <taxon>Gastropoda</taxon>
        <taxon>Heterobranchia</taxon>
        <taxon>Euthyneura</taxon>
        <taxon>Panpulmonata</taxon>
        <taxon>Sacoglossa</taxon>
        <taxon>Placobranchoidea</taxon>
        <taxon>Plakobranchidae</taxon>
        <taxon>Elysia</taxon>
    </lineage>
</organism>